<proteinExistence type="predicted"/>
<evidence type="ECO:0000313" key="2">
    <source>
        <dbReference type="Proteomes" id="UP000540266"/>
    </source>
</evidence>
<dbReference type="AlphaFoldDB" id="A0A7X6ETT3"/>
<protein>
    <submittedName>
        <fullName evidence="1">Uncharacterized protein</fullName>
    </submittedName>
</protein>
<accession>A0A7X6ETT3</accession>
<sequence length="123" mass="13414">MADGVVFEIIRPTKDKFKSDLPVRSAIVAIMGAMAIITDLIGVHTVLGAFVAGIGIKVSRNARKHTHRSRKLSASHLFEGVQARADPKEDARRRQGFVYGWKYCPGETPKAVLNTAMKALGPE</sequence>
<dbReference type="GeneID" id="45961382"/>
<dbReference type="RefSeq" id="WP_064830285.1">
    <property type="nucleotide sequence ID" value="NZ_CP013536.1"/>
</dbReference>
<organism evidence="1 2">
    <name type="scientific">Rhizobium phaseoli</name>
    <dbReference type="NCBI Taxonomy" id="396"/>
    <lineage>
        <taxon>Bacteria</taxon>
        <taxon>Pseudomonadati</taxon>
        <taxon>Pseudomonadota</taxon>
        <taxon>Alphaproteobacteria</taxon>
        <taxon>Hyphomicrobiales</taxon>
        <taxon>Rhizobiaceae</taxon>
        <taxon>Rhizobium/Agrobacterium group</taxon>
        <taxon>Rhizobium</taxon>
    </lineage>
</organism>
<name>A0A7X6ETT3_9HYPH</name>
<dbReference type="InterPro" id="IPR038770">
    <property type="entry name" value="Na+/solute_symporter_sf"/>
</dbReference>
<reference evidence="1 2" key="1">
    <citation type="submission" date="2020-11" db="EMBL/GenBank/DDBJ databases">
        <title>Indigenous Rhizobia Nodulating Common beans in Western Kenya.</title>
        <authorList>
            <person name="Wekesa C.S."/>
            <person name="Oelmueller R."/>
            <person name="Furch A.C."/>
        </authorList>
    </citation>
    <scope>NUCLEOTIDE SEQUENCE [LARGE SCALE GENOMIC DNA]</scope>
    <source>
        <strain evidence="2">BS3</strain>
        <plasmid evidence="1 2">pBS3d</plasmid>
    </source>
</reference>
<keyword evidence="1" id="KW-0614">Plasmid</keyword>
<geneLocation type="plasmid" evidence="1 2">
    <name>pBS3d</name>
</geneLocation>
<evidence type="ECO:0000313" key="1">
    <source>
        <dbReference type="EMBL" id="QPK13254.1"/>
    </source>
</evidence>
<dbReference type="Proteomes" id="UP000540266">
    <property type="component" value="Plasmid pBS3d"/>
</dbReference>
<dbReference type="Gene3D" id="1.20.1530.20">
    <property type="match status" value="1"/>
</dbReference>
<dbReference type="EMBL" id="CP064935">
    <property type="protein sequence ID" value="QPK13254.1"/>
    <property type="molecule type" value="Genomic_DNA"/>
</dbReference>
<gene>
    <name evidence="1" type="ORF">HER27_028030</name>
</gene>